<dbReference type="GO" id="GO:0090090">
    <property type="term" value="P:negative regulation of canonical Wnt signaling pathway"/>
    <property type="evidence" value="ECO:0007669"/>
    <property type="project" value="TreeGrafter"/>
</dbReference>
<dbReference type="PANTHER" id="PTHR10814:SF21">
    <property type="entry name" value="PROTEIN GROUCHO"/>
    <property type="match status" value="1"/>
</dbReference>
<comment type="similarity">
    <text evidence="2">Belongs to the WD repeat Groucho/TLE family.</text>
</comment>
<dbReference type="SMART" id="SM00320">
    <property type="entry name" value="WD40"/>
    <property type="match status" value="7"/>
</dbReference>
<dbReference type="Pfam" id="PF00400">
    <property type="entry name" value="WD40"/>
    <property type="match status" value="4"/>
</dbReference>
<evidence type="ECO:0000256" key="8">
    <source>
        <dbReference type="SAM" id="MobiDB-lite"/>
    </source>
</evidence>
<evidence type="ECO:0000259" key="9">
    <source>
        <dbReference type="Pfam" id="PF03920"/>
    </source>
</evidence>
<feature type="compositionally biased region" description="Low complexity" evidence="8">
    <location>
        <begin position="237"/>
        <end position="254"/>
    </location>
</feature>
<feature type="region of interest" description="Disordered" evidence="8">
    <location>
        <begin position="213"/>
        <end position="258"/>
    </location>
</feature>
<dbReference type="PROSITE" id="PS50082">
    <property type="entry name" value="WD_REPEATS_2"/>
    <property type="match status" value="2"/>
</dbReference>
<evidence type="ECO:0000256" key="5">
    <source>
        <dbReference type="ARBA" id="ARBA00023242"/>
    </source>
</evidence>
<feature type="compositionally biased region" description="Low complexity" evidence="8">
    <location>
        <begin position="160"/>
        <end position="193"/>
    </location>
</feature>
<organism evidence="10 11">
    <name type="scientific">Caenorhabditis angaria</name>
    <dbReference type="NCBI Taxonomy" id="860376"/>
    <lineage>
        <taxon>Eukaryota</taxon>
        <taxon>Metazoa</taxon>
        <taxon>Ecdysozoa</taxon>
        <taxon>Nematoda</taxon>
        <taxon>Chromadorea</taxon>
        <taxon>Rhabditida</taxon>
        <taxon>Rhabditina</taxon>
        <taxon>Rhabditomorpha</taxon>
        <taxon>Rhabditoidea</taxon>
        <taxon>Rhabditidae</taxon>
        <taxon>Peloderinae</taxon>
        <taxon>Caenorhabditis</taxon>
    </lineage>
</organism>
<keyword evidence="4" id="KW-0677">Repeat</keyword>
<reference evidence="10" key="1">
    <citation type="submission" date="2022-11" db="EMBL/GenBank/DDBJ databases">
        <authorList>
            <person name="Kikuchi T."/>
        </authorList>
    </citation>
    <scope>NUCLEOTIDE SEQUENCE</scope>
    <source>
        <strain evidence="10">PS1010</strain>
    </source>
</reference>
<dbReference type="GO" id="GO:0003714">
    <property type="term" value="F:transcription corepressor activity"/>
    <property type="evidence" value="ECO:0007669"/>
    <property type="project" value="TreeGrafter"/>
</dbReference>
<feature type="coiled-coil region" evidence="7">
    <location>
        <begin position="9"/>
        <end position="43"/>
    </location>
</feature>
<dbReference type="FunFam" id="2.130.10.10:FF:001072">
    <property type="entry name" value="Transcription factor unc-37"/>
    <property type="match status" value="1"/>
</dbReference>
<keyword evidence="5" id="KW-0539">Nucleus</keyword>
<evidence type="ECO:0000313" key="11">
    <source>
        <dbReference type="Proteomes" id="UP001152747"/>
    </source>
</evidence>
<dbReference type="InterPro" id="IPR001680">
    <property type="entry name" value="WD40_rpt"/>
</dbReference>
<dbReference type="PROSITE" id="PS50294">
    <property type="entry name" value="WD_REPEATS_REGION"/>
    <property type="match status" value="2"/>
</dbReference>
<evidence type="ECO:0000313" key="10">
    <source>
        <dbReference type="EMBL" id="CAI5438162.1"/>
    </source>
</evidence>
<feature type="repeat" description="WD" evidence="6">
    <location>
        <begin position="576"/>
        <end position="607"/>
    </location>
</feature>
<dbReference type="Pfam" id="PF03920">
    <property type="entry name" value="TLE_N"/>
    <property type="match status" value="1"/>
</dbReference>
<dbReference type="Gene3D" id="2.130.10.10">
    <property type="entry name" value="YVTN repeat-like/Quinoprotein amine dehydrogenase"/>
    <property type="match status" value="1"/>
</dbReference>
<gene>
    <name evidence="10" type="ORF">CAMP_LOCUS799</name>
</gene>
<dbReference type="InterPro" id="IPR009146">
    <property type="entry name" value="Groucho_enhance"/>
</dbReference>
<dbReference type="OrthoDB" id="2624652at2759"/>
<dbReference type="InterPro" id="IPR015943">
    <property type="entry name" value="WD40/YVTN_repeat-like_dom_sf"/>
</dbReference>
<evidence type="ECO:0000256" key="1">
    <source>
        <dbReference type="ARBA" id="ARBA00004123"/>
    </source>
</evidence>
<comment type="subcellular location">
    <subcellularLocation>
        <location evidence="1">Nucleus</location>
    </subcellularLocation>
</comment>
<proteinExistence type="inferred from homology"/>
<keyword evidence="3 6" id="KW-0853">WD repeat</keyword>
<feature type="repeat" description="WD" evidence="6">
    <location>
        <begin position="494"/>
        <end position="535"/>
    </location>
</feature>
<evidence type="ECO:0000256" key="4">
    <source>
        <dbReference type="ARBA" id="ARBA00022737"/>
    </source>
</evidence>
<dbReference type="GO" id="GO:0005634">
    <property type="term" value="C:nucleus"/>
    <property type="evidence" value="ECO:0007669"/>
    <property type="project" value="UniProtKB-SubCell"/>
</dbReference>
<keyword evidence="11" id="KW-1185">Reference proteome</keyword>
<feature type="compositionally biased region" description="Low complexity" evidence="8">
    <location>
        <begin position="217"/>
        <end position="229"/>
    </location>
</feature>
<evidence type="ECO:0000256" key="2">
    <source>
        <dbReference type="ARBA" id="ARBA00005969"/>
    </source>
</evidence>
<name>A0A9P1I4Q5_9PELO</name>
<comment type="caution">
    <text evidence="10">The sequence shown here is derived from an EMBL/GenBank/DDBJ whole genome shotgun (WGS) entry which is preliminary data.</text>
</comment>
<sequence>MKPPFIEHIDRLKEEYNVMSHQLNQQRSEMEKLTNDKEQMHRTYLAYCEMSNSLQGEMRKQEELCKRWTALIQAFTPYLTQENQTAALSSLERAKLISPQEIAQAMSNGSNGSSSAMPPGIPSTSMMGMFPGLAAAAAMGQGGPTAAAYMMALSHQQQQAHAAAAAHQQQQMASATNNGNGENGSASSSNGQNDAKRIKIEEENEGELEIDVLQDDNTTSNTAAASNSAGAKNGRESTNSVTSSGTSTPSLSSSKRAAAAPNPLEQMNFLSAFPPGAMNMSGFGAAAGRNAMALLNDPHAQARIAAAFGGNAAAGGKPSYSFRIGESGQVQPTVFPADSQVGQGIPKGMNRKMELPHGEVVCAVTIARDNSRVYTGGKGCVKIWDIRESDLAAQPSGGTPITRAPVSTLECLKDNYIRSCKLFEDGCTLLVGGEASKISLWDLTTESIKLELDSGSQACYALALSPDERLLFACCADGNILIYDITSQEKVGSLPGHQDGASCIDLSKNGTRLWSGGLDNSVRSWDLRERTQISKHDFTSQIFSLGCCPTDEWVAVGMENNNVEVLSTSRKEKFQLHQHESCVLSLKFAHSGKYFISTGKDNALNAWRTPYGASLFQLKESSSVLSCDISFDDTLIVTGSGEKKATLYQVEYHS</sequence>
<dbReference type="InterPro" id="IPR005617">
    <property type="entry name" value="Groucho/TLE_N"/>
</dbReference>
<dbReference type="Proteomes" id="UP001152747">
    <property type="component" value="Unassembled WGS sequence"/>
</dbReference>
<dbReference type="InterPro" id="IPR019775">
    <property type="entry name" value="WD40_repeat_CS"/>
</dbReference>
<dbReference type="GO" id="GO:0005667">
    <property type="term" value="C:transcription regulator complex"/>
    <property type="evidence" value="ECO:0007669"/>
    <property type="project" value="TreeGrafter"/>
</dbReference>
<dbReference type="AlphaFoldDB" id="A0A9P1I4Q5"/>
<dbReference type="PANTHER" id="PTHR10814">
    <property type="entry name" value="TRANSDUCIN-LIKE ENHANCER PROTEIN"/>
    <property type="match status" value="1"/>
</dbReference>
<evidence type="ECO:0000256" key="3">
    <source>
        <dbReference type="ARBA" id="ARBA00022574"/>
    </source>
</evidence>
<dbReference type="InterPro" id="IPR036322">
    <property type="entry name" value="WD40_repeat_dom_sf"/>
</dbReference>
<dbReference type="PRINTS" id="PR01850">
    <property type="entry name" value="GROUCHOFAMLY"/>
</dbReference>
<dbReference type="PROSITE" id="PS00678">
    <property type="entry name" value="WD_REPEATS_1"/>
    <property type="match status" value="1"/>
</dbReference>
<protein>
    <recommendedName>
        <fullName evidence="9">Groucho/TLE N-terminal Q-rich domain-containing protein</fullName>
    </recommendedName>
</protein>
<keyword evidence="7" id="KW-0175">Coiled coil</keyword>
<accession>A0A9P1I4Q5</accession>
<feature type="domain" description="Groucho/TLE N-terminal Q-rich" evidence="9">
    <location>
        <begin position="6"/>
        <end position="107"/>
    </location>
</feature>
<dbReference type="SUPFAM" id="SSF50978">
    <property type="entry name" value="WD40 repeat-like"/>
    <property type="match status" value="1"/>
</dbReference>
<dbReference type="EMBL" id="CANHGI010000001">
    <property type="protein sequence ID" value="CAI5438162.1"/>
    <property type="molecule type" value="Genomic_DNA"/>
</dbReference>
<evidence type="ECO:0000256" key="6">
    <source>
        <dbReference type="PROSITE-ProRule" id="PRU00221"/>
    </source>
</evidence>
<evidence type="ECO:0000256" key="7">
    <source>
        <dbReference type="SAM" id="Coils"/>
    </source>
</evidence>
<feature type="region of interest" description="Disordered" evidence="8">
    <location>
        <begin position="160"/>
        <end position="194"/>
    </location>
</feature>